<keyword evidence="5" id="KW-0805">Transcription regulation</keyword>
<evidence type="ECO:0000256" key="6">
    <source>
        <dbReference type="ARBA" id="ARBA00023163"/>
    </source>
</evidence>
<evidence type="ECO:0000313" key="11">
    <source>
        <dbReference type="Proteomes" id="UP001230051"/>
    </source>
</evidence>
<protein>
    <submittedName>
        <fullName evidence="10">NGFI-A-binding protein 2-like</fullName>
    </submittedName>
</protein>
<dbReference type="EMBL" id="JAGXEW010000020">
    <property type="protein sequence ID" value="KAK1160508.1"/>
    <property type="molecule type" value="Genomic_DNA"/>
</dbReference>
<keyword evidence="4" id="KW-0678">Repressor</keyword>
<dbReference type="GO" id="GO:0003677">
    <property type="term" value="F:DNA binding"/>
    <property type="evidence" value="ECO:0007669"/>
    <property type="project" value="InterPro"/>
</dbReference>
<dbReference type="PANTHER" id="PTHR12623">
    <property type="entry name" value="NGFI-A BINDING PROTEIN"/>
    <property type="match status" value="1"/>
</dbReference>
<evidence type="ECO:0000256" key="7">
    <source>
        <dbReference type="ARBA" id="ARBA00023242"/>
    </source>
</evidence>
<feature type="compositionally biased region" description="Polar residues" evidence="8">
    <location>
        <begin position="458"/>
        <end position="467"/>
    </location>
</feature>
<dbReference type="Gene3D" id="1.10.10.2590">
    <property type="entry name" value="BEN domain"/>
    <property type="match status" value="1"/>
</dbReference>
<dbReference type="SMART" id="SM01025">
    <property type="entry name" value="BEN"/>
    <property type="match status" value="1"/>
</dbReference>
<dbReference type="PANTHER" id="PTHR12623:SF6">
    <property type="entry name" value="NGFI-A-BINDING PROTEIN 2"/>
    <property type="match status" value="1"/>
</dbReference>
<evidence type="ECO:0000313" key="10">
    <source>
        <dbReference type="EMBL" id="KAK1160508.1"/>
    </source>
</evidence>
<dbReference type="Pfam" id="PF10523">
    <property type="entry name" value="BEN"/>
    <property type="match status" value="1"/>
</dbReference>
<evidence type="ECO:0000256" key="2">
    <source>
        <dbReference type="ARBA" id="ARBA00008864"/>
    </source>
</evidence>
<dbReference type="InterPro" id="IPR018379">
    <property type="entry name" value="BEN_domain"/>
</dbReference>
<comment type="caution">
    <text evidence="10">The sequence shown here is derived from an EMBL/GenBank/DDBJ whole genome shotgun (WGS) entry which is preliminary data.</text>
</comment>
<feature type="compositionally biased region" description="Low complexity" evidence="8">
    <location>
        <begin position="398"/>
        <end position="407"/>
    </location>
</feature>
<gene>
    <name evidence="10" type="primary">NAB2</name>
    <name evidence="10" type="ORF">AOXY_G20735</name>
</gene>
<evidence type="ECO:0000256" key="4">
    <source>
        <dbReference type="ARBA" id="ARBA00022491"/>
    </source>
</evidence>
<feature type="compositionally biased region" description="Polar residues" evidence="8">
    <location>
        <begin position="158"/>
        <end position="177"/>
    </location>
</feature>
<dbReference type="Gene3D" id="1.20.120.2010">
    <property type="entry name" value="NAB conserved domain 2"/>
    <property type="match status" value="1"/>
</dbReference>
<dbReference type="InterPro" id="IPR006988">
    <property type="entry name" value="Nab_N"/>
</dbReference>
<dbReference type="Proteomes" id="UP001230051">
    <property type="component" value="Unassembled WGS sequence"/>
</dbReference>
<reference evidence="10" key="1">
    <citation type="submission" date="2022-02" db="EMBL/GenBank/DDBJ databases">
        <title>Atlantic sturgeon de novo genome assembly.</title>
        <authorList>
            <person name="Stock M."/>
            <person name="Klopp C."/>
            <person name="Guiguen Y."/>
            <person name="Cabau C."/>
            <person name="Parinello H."/>
            <person name="Santidrian Yebra-Pimentel E."/>
            <person name="Kuhl H."/>
            <person name="Dirks R.P."/>
            <person name="Guessner J."/>
            <person name="Wuertz S."/>
            <person name="Du K."/>
            <person name="Schartl M."/>
        </authorList>
    </citation>
    <scope>NUCLEOTIDE SEQUENCE</scope>
    <source>
        <strain evidence="10">STURGEONOMICS-FGT-2020</strain>
        <tissue evidence="10">Whole blood</tissue>
    </source>
</reference>
<dbReference type="GO" id="GO:0045892">
    <property type="term" value="P:negative regulation of DNA-templated transcription"/>
    <property type="evidence" value="ECO:0007669"/>
    <property type="project" value="InterPro"/>
</dbReference>
<dbReference type="InterPro" id="IPR006989">
    <property type="entry name" value="NAB_co-repressor_dom"/>
</dbReference>
<sequence length="673" mass="75765">MASRRPPTVMYQQPLATAWNSQVFEPAQTVLLKRKYFLGTGTMSIPRTLGELQLHRILQRANLLSYYDTFLQQGGDDVQQLCEAGEEEFLEIMALVGMATRPLHVRRLQRALREWATNPTLFSQPLPNVNVSSTSIVKSCDAVMGRRSLRNPRDNQESHNSITKSPENLLPFQQWSGRLSLDPDSNNEEEQLSPHFSPDGSLELDSIKAVADIVERLMKTVPRADPGEIQSLLKLNKKLARSMGHIFIMNPQDPAKEEEIRKYSLIYGRFDPKRREGRQLSLQELTVNEAAAQFCIRDNALLLRRVELFSLARQVARESAYNFMLKRARLNPDDTNGPQFKKIKQEVMAFECVSSSHGINDSSRHTGPDTAPLGYRQGSEDDICSFPGESFSGNLQGSGSRSSLASSPCPPIDTPSDPPLDLRTHGSRSRNHPQQTLMDEGVGLAMTGSRDHLGRDSPCTTENSQTTEHNEDENDHIQTLREDTRKLLKAVASVKAVVSTFQQDIPAMIRRAVFEAMKVKYPVCHNEPTRYTKLGQKENEKVRDSGPRVPAPYSCIMNTSEERKGIQAFISPQRLLESERCADFKKMTCNLMKAVFTREEILTRSVTGRRGKGMDEAREALDAEKVQAIVDRVISRFPHADRNMVIAKMGQKLKDERIANGRSSSKDRCSELP</sequence>
<feature type="region of interest" description="Disordered" evidence="8">
    <location>
        <begin position="357"/>
        <end position="476"/>
    </location>
</feature>
<evidence type="ECO:0000256" key="5">
    <source>
        <dbReference type="ARBA" id="ARBA00023015"/>
    </source>
</evidence>
<comment type="subunit">
    <text evidence="3">Homomultimers may associate with EGR1 bound to DNA.</text>
</comment>
<dbReference type="FunFam" id="1.20.120.2010:FF:000001">
    <property type="entry name" value="NGFI-A-binding protein 1 isoform X1"/>
    <property type="match status" value="1"/>
</dbReference>
<comment type="subcellular location">
    <subcellularLocation>
        <location evidence="1">Nucleus</location>
    </subcellularLocation>
</comment>
<dbReference type="InterPro" id="IPR039040">
    <property type="entry name" value="NAB_fam"/>
</dbReference>
<comment type="similarity">
    <text evidence="2">Belongs to the NAB family.</text>
</comment>
<proteinExistence type="inferred from homology"/>
<dbReference type="GO" id="GO:0003712">
    <property type="term" value="F:transcription coregulator activity"/>
    <property type="evidence" value="ECO:0007669"/>
    <property type="project" value="InterPro"/>
</dbReference>
<organism evidence="10 11">
    <name type="scientific">Acipenser oxyrinchus oxyrinchus</name>
    <dbReference type="NCBI Taxonomy" id="40147"/>
    <lineage>
        <taxon>Eukaryota</taxon>
        <taxon>Metazoa</taxon>
        <taxon>Chordata</taxon>
        <taxon>Craniata</taxon>
        <taxon>Vertebrata</taxon>
        <taxon>Euteleostomi</taxon>
        <taxon>Actinopterygii</taxon>
        <taxon>Chondrostei</taxon>
        <taxon>Acipenseriformes</taxon>
        <taxon>Acipenseridae</taxon>
        <taxon>Acipenser</taxon>
    </lineage>
</organism>
<accession>A0AAD8CZG7</accession>
<dbReference type="Pfam" id="PF04904">
    <property type="entry name" value="SAM_NCD1"/>
    <property type="match status" value="1"/>
</dbReference>
<feature type="domain" description="BEN" evidence="9">
    <location>
        <begin position="563"/>
        <end position="665"/>
    </location>
</feature>
<evidence type="ECO:0000259" key="9">
    <source>
        <dbReference type="PROSITE" id="PS51457"/>
    </source>
</evidence>
<feature type="compositionally biased region" description="Pro residues" evidence="8">
    <location>
        <begin position="408"/>
        <end position="418"/>
    </location>
</feature>
<dbReference type="AlphaFoldDB" id="A0AAD8CZG7"/>
<evidence type="ECO:0000256" key="3">
    <source>
        <dbReference type="ARBA" id="ARBA00011364"/>
    </source>
</evidence>
<dbReference type="PROSITE" id="PS51457">
    <property type="entry name" value="BEN"/>
    <property type="match status" value="1"/>
</dbReference>
<dbReference type="InterPro" id="IPR038398">
    <property type="entry name" value="NCD2_sf"/>
</dbReference>
<feature type="region of interest" description="Disordered" evidence="8">
    <location>
        <begin position="146"/>
        <end position="200"/>
    </location>
</feature>
<evidence type="ECO:0000256" key="1">
    <source>
        <dbReference type="ARBA" id="ARBA00004123"/>
    </source>
</evidence>
<keyword evidence="7" id="KW-0539">Nucleus</keyword>
<keyword evidence="6" id="KW-0804">Transcription</keyword>
<evidence type="ECO:0000256" key="8">
    <source>
        <dbReference type="SAM" id="MobiDB-lite"/>
    </source>
</evidence>
<keyword evidence="11" id="KW-1185">Reference proteome</keyword>
<name>A0AAD8CZG7_ACIOX</name>
<dbReference type="GO" id="GO:0005634">
    <property type="term" value="C:nucleus"/>
    <property type="evidence" value="ECO:0007669"/>
    <property type="project" value="UniProtKB-SubCell"/>
</dbReference>
<dbReference type="Pfam" id="PF04905">
    <property type="entry name" value="NCD2"/>
    <property type="match status" value="1"/>
</dbReference>